<keyword evidence="3" id="KW-1185">Reference proteome</keyword>
<feature type="compositionally biased region" description="Basic and acidic residues" evidence="1">
    <location>
        <begin position="1"/>
        <end position="25"/>
    </location>
</feature>
<dbReference type="Proteomes" id="UP001360953">
    <property type="component" value="Unassembled WGS sequence"/>
</dbReference>
<sequence>MQTETDSKTNERKEGGKKENREGGRVKSRKPKRTKTLSVEGESKTRGDSSRQITQTQVNVRLPPMHPGGLRIRGAAPRCDVEASCGEWWLVQGPSQAPKGIAAVPENGIFFHQVRFLHVDVVTVVLATRQKWFNSCLHAPSPIGSAVRYSSSKSDMCRTFFFCSFVGVYNTQMLMYIGFRAMGSTFEDERRASLASKARGANFEAA</sequence>
<accession>A0ABR1M3N8</accession>
<comment type="caution">
    <text evidence="2">The sequence shown here is derived from an EMBL/GenBank/DDBJ whole genome shotgun (WGS) entry which is preliminary data.</text>
</comment>
<evidence type="ECO:0000313" key="2">
    <source>
        <dbReference type="EMBL" id="KAK7542212.1"/>
    </source>
</evidence>
<evidence type="ECO:0000256" key="1">
    <source>
        <dbReference type="SAM" id="MobiDB-lite"/>
    </source>
</evidence>
<reference evidence="2 3" key="1">
    <citation type="submission" date="2024-04" db="EMBL/GenBank/DDBJ databases">
        <title>Phyllosticta paracitricarpa is synonymous to the EU quarantine fungus P. citricarpa based on phylogenomic analyses.</title>
        <authorList>
            <consortium name="Lawrence Berkeley National Laboratory"/>
            <person name="Van ingen-buijs V.A."/>
            <person name="Van westerhoven A.C."/>
            <person name="Haridas S."/>
            <person name="Skiadas P."/>
            <person name="Martin F."/>
            <person name="Groenewald J.Z."/>
            <person name="Crous P.W."/>
            <person name="Seidl M.F."/>
        </authorList>
    </citation>
    <scope>NUCLEOTIDE SEQUENCE [LARGE SCALE GENOMIC DNA]</scope>
    <source>
        <strain evidence="2 3">CPC 17464</strain>
    </source>
</reference>
<proteinExistence type="predicted"/>
<dbReference type="EMBL" id="JBBPEH010000002">
    <property type="protein sequence ID" value="KAK7542212.1"/>
    <property type="molecule type" value="Genomic_DNA"/>
</dbReference>
<name>A0ABR1M3N8_9PEZI</name>
<dbReference type="GeneID" id="92027353"/>
<protein>
    <submittedName>
        <fullName evidence="2">Uncharacterized protein</fullName>
    </submittedName>
</protein>
<feature type="compositionally biased region" description="Basic residues" evidence="1">
    <location>
        <begin position="26"/>
        <end position="35"/>
    </location>
</feature>
<dbReference type="RefSeq" id="XP_066658505.1">
    <property type="nucleotide sequence ID" value="XM_066794447.1"/>
</dbReference>
<evidence type="ECO:0000313" key="3">
    <source>
        <dbReference type="Proteomes" id="UP001360953"/>
    </source>
</evidence>
<gene>
    <name evidence="2" type="ORF">J3D65DRAFT_205811</name>
</gene>
<organism evidence="2 3">
    <name type="scientific">Phyllosticta citribraziliensis</name>
    <dbReference type="NCBI Taxonomy" id="989973"/>
    <lineage>
        <taxon>Eukaryota</taxon>
        <taxon>Fungi</taxon>
        <taxon>Dikarya</taxon>
        <taxon>Ascomycota</taxon>
        <taxon>Pezizomycotina</taxon>
        <taxon>Dothideomycetes</taxon>
        <taxon>Dothideomycetes incertae sedis</taxon>
        <taxon>Botryosphaeriales</taxon>
        <taxon>Phyllostictaceae</taxon>
        <taxon>Phyllosticta</taxon>
    </lineage>
</organism>
<feature type="region of interest" description="Disordered" evidence="1">
    <location>
        <begin position="1"/>
        <end position="56"/>
    </location>
</feature>